<reference evidence="3" key="1">
    <citation type="journal article" date="2019" name="Int. J. Syst. Evol. Microbiol.">
        <title>The Global Catalogue of Microorganisms (GCM) 10K type strain sequencing project: providing services to taxonomists for standard genome sequencing and annotation.</title>
        <authorList>
            <consortium name="The Broad Institute Genomics Platform"/>
            <consortium name="The Broad Institute Genome Sequencing Center for Infectious Disease"/>
            <person name="Wu L."/>
            <person name="Ma J."/>
        </authorList>
    </citation>
    <scope>NUCLEOTIDE SEQUENCE [LARGE SCALE GENOMIC DNA]</scope>
    <source>
        <strain evidence="3">JCM 4602</strain>
    </source>
</reference>
<evidence type="ECO:0000259" key="1">
    <source>
        <dbReference type="Pfam" id="PF13086"/>
    </source>
</evidence>
<sequence length="232" mass="24575">MGKQPRWQLVGRAARSGDPGRYVVDLRGSDIGPEQLDSLRLAGAGSDGIETEGFAVSEAVQNGSRLTLRVPEIDDPHLWMLKQPPTCLIEALRDGIARLGEHPLATALATAMIGGRSAHAIDPPGFHPAQADAYRACLGEGVHLVWGPPGTGKTTVLKRAIGDLTAQGRRVLLVSATNIAVDNALLGVVRGKRHEFGDIVRPDAIEVAVGAFLTRWRHASGCHSPSSGQRAD</sequence>
<evidence type="ECO:0000313" key="2">
    <source>
        <dbReference type="EMBL" id="GGZ45769.1"/>
    </source>
</evidence>
<dbReference type="Pfam" id="PF13086">
    <property type="entry name" value="AAA_11"/>
    <property type="match status" value="1"/>
</dbReference>
<dbReference type="InterPro" id="IPR050534">
    <property type="entry name" value="Coronavir_polyprotein_1ab"/>
</dbReference>
<dbReference type="PANTHER" id="PTHR43788">
    <property type="entry name" value="DNA2/NAM7 HELICASE FAMILY MEMBER"/>
    <property type="match status" value="1"/>
</dbReference>
<accession>A0ABQ3BHQ0</accession>
<keyword evidence="3" id="KW-1185">Reference proteome</keyword>
<gene>
    <name evidence="2" type="ORF">GCM10010328_20390</name>
</gene>
<protein>
    <recommendedName>
        <fullName evidence="1">DNA2/NAM7 helicase helicase domain-containing protein</fullName>
    </recommendedName>
</protein>
<organism evidence="2 3">
    <name type="scientific">Streptomyces rubiginosohelvolus</name>
    <dbReference type="NCBI Taxonomy" id="67362"/>
    <lineage>
        <taxon>Bacteria</taxon>
        <taxon>Bacillati</taxon>
        <taxon>Actinomycetota</taxon>
        <taxon>Actinomycetes</taxon>
        <taxon>Kitasatosporales</taxon>
        <taxon>Streptomycetaceae</taxon>
        <taxon>Streptomyces</taxon>
    </lineage>
</organism>
<comment type="caution">
    <text evidence="2">The sequence shown here is derived from an EMBL/GenBank/DDBJ whole genome shotgun (WGS) entry which is preliminary data.</text>
</comment>
<dbReference type="SUPFAM" id="SSF52540">
    <property type="entry name" value="P-loop containing nucleoside triphosphate hydrolases"/>
    <property type="match status" value="1"/>
</dbReference>
<name>A0ABQ3BHQ0_9ACTN</name>
<dbReference type="InterPro" id="IPR041677">
    <property type="entry name" value="DNA2/NAM7_AAA_11"/>
</dbReference>
<dbReference type="InterPro" id="IPR027417">
    <property type="entry name" value="P-loop_NTPase"/>
</dbReference>
<dbReference type="Gene3D" id="3.40.50.300">
    <property type="entry name" value="P-loop containing nucleotide triphosphate hydrolases"/>
    <property type="match status" value="1"/>
</dbReference>
<dbReference type="EMBL" id="BMUW01000002">
    <property type="protein sequence ID" value="GGZ45769.1"/>
    <property type="molecule type" value="Genomic_DNA"/>
</dbReference>
<dbReference type="PANTHER" id="PTHR43788:SF8">
    <property type="entry name" value="DNA-BINDING PROTEIN SMUBP-2"/>
    <property type="match status" value="1"/>
</dbReference>
<proteinExistence type="predicted"/>
<feature type="domain" description="DNA2/NAM7 helicase helicase" evidence="1">
    <location>
        <begin position="129"/>
        <end position="192"/>
    </location>
</feature>
<evidence type="ECO:0000313" key="3">
    <source>
        <dbReference type="Proteomes" id="UP000624183"/>
    </source>
</evidence>
<dbReference type="Proteomes" id="UP000624183">
    <property type="component" value="Unassembled WGS sequence"/>
</dbReference>